<keyword evidence="1" id="KW-0732">Signal</keyword>
<evidence type="ECO:0008006" key="4">
    <source>
        <dbReference type="Google" id="ProtNLM"/>
    </source>
</evidence>
<name>A0ABU8GRL4_9ACTN</name>
<feature type="signal peptide" evidence="1">
    <location>
        <begin position="1"/>
        <end position="19"/>
    </location>
</feature>
<comment type="caution">
    <text evidence="2">The sequence shown here is derived from an EMBL/GenBank/DDBJ whole genome shotgun (WGS) entry which is preliminary data.</text>
</comment>
<reference evidence="2 3" key="1">
    <citation type="submission" date="2024-03" db="EMBL/GenBank/DDBJ databases">
        <title>First Report of Pectobacterium brasiliscabiei causing potato scab in china.</title>
        <authorList>
            <person name="Handique U."/>
        </authorList>
    </citation>
    <scope>NUCLEOTIDE SEQUENCE [LARGE SCALE GENOMIC DNA]</scope>
    <source>
        <strain evidence="2 3">ZRIMU1503</strain>
    </source>
</reference>
<feature type="chain" id="PRO_5045098231" description="Secreted protein" evidence="1">
    <location>
        <begin position="20"/>
        <end position="457"/>
    </location>
</feature>
<evidence type="ECO:0000313" key="3">
    <source>
        <dbReference type="Proteomes" id="UP001365781"/>
    </source>
</evidence>
<protein>
    <recommendedName>
        <fullName evidence="4">Secreted protein</fullName>
    </recommendedName>
</protein>
<dbReference type="Proteomes" id="UP001365781">
    <property type="component" value="Unassembled WGS sequence"/>
</dbReference>
<keyword evidence="3" id="KW-1185">Reference proteome</keyword>
<sequence>MSAAAGALLLVASGGVSQAADVYDEVRKVTDSAELTKHRLLERRVSTATIAELDSRLPNVGVGDVLASANHPMKSVNSGQCAAREAKALPVKPGYSSGYCWDTGDAITQRWLPQGLTSSGDADNDGLWGTNKVILSGWKSNDTGFFDEYDPSKTKYPNSRNLTRVAFIDANDPSAMKYRWVLLVVPTEGGANFDNLGANIGGMAWFGDKLMITAKGDDSRDNALFVFSMKHILQATVNDDAIGRVSGGYSAHGYQYVMPAIGSYGLMNGGCGTASGIACAASMSVDRSATPDSIVLNEWHSSSAPKIGRTWSYRLAPPSEAGMPLEVDASGYAKVSEMYTADMSGVQGALWYTDPATGKRSWYLPKHRGGPGQQGVYYNRDTQGRTTTSCTGTDSAGACWAAHSQGMSLWWNGKTVWSQTEWAANASGKWINDANAGWQSSVVRERVLFSVPLSSMP</sequence>
<evidence type="ECO:0000256" key="1">
    <source>
        <dbReference type="SAM" id="SignalP"/>
    </source>
</evidence>
<organism evidence="2 3">
    <name type="scientific">Streptomyces brasiliscabiei</name>
    <dbReference type="NCBI Taxonomy" id="2736302"/>
    <lineage>
        <taxon>Bacteria</taxon>
        <taxon>Bacillati</taxon>
        <taxon>Actinomycetota</taxon>
        <taxon>Actinomycetes</taxon>
        <taxon>Kitasatosporales</taxon>
        <taxon>Streptomycetaceae</taxon>
        <taxon>Streptomyces</taxon>
    </lineage>
</organism>
<evidence type="ECO:0000313" key="2">
    <source>
        <dbReference type="EMBL" id="MEI5615845.1"/>
    </source>
</evidence>
<dbReference type="EMBL" id="JBBAYM010000042">
    <property type="protein sequence ID" value="MEI5615845.1"/>
    <property type="molecule type" value="Genomic_DNA"/>
</dbReference>
<accession>A0ABU8GRL4</accession>
<dbReference type="RefSeq" id="WP_336541998.1">
    <property type="nucleotide sequence ID" value="NZ_JBBAYL010000018.1"/>
</dbReference>
<proteinExistence type="predicted"/>
<gene>
    <name evidence="2" type="ORF">WB403_42750</name>
</gene>